<evidence type="ECO:0000256" key="6">
    <source>
        <dbReference type="ARBA" id="ARBA00022989"/>
    </source>
</evidence>
<comment type="similarity">
    <text evidence="2">Belongs to the glycosyltransferase 47 family.</text>
</comment>
<evidence type="ECO:0000313" key="13">
    <source>
        <dbReference type="EMBL" id="KAG9509293.1"/>
    </source>
</evidence>
<dbReference type="EMBL" id="JAIFTH010000558">
    <property type="protein sequence ID" value="KAG9509293.1"/>
    <property type="molecule type" value="Genomic_DNA"/>
</dbReference>
<keyword evidence="4 10" id="KW-0812">Transmembrane</keyword>
<keyword evidence="7 10" id="KW-0472">Membrane</keyword>
<sequence>MTFIRHLLIRGATASYTSIVFHRTKIIVTLVALLFIGVLAHLFLFEKVKNDNFNRHINERLARKISFDYGPILAPNTDENQAVLGQSPAGKNDIPNLIRRIEELQRIKVSDRNEIRALERERLKLRNERATLLGSVERLAADYARTKALLKQTQNDLKRAQISRNENNCDNFPILSLPASVSTIHSISTTILKNGSDFVRQKQVRTNCIDFKRCPIARNFQFFIYDGTNNDTTATSIRKIFQDHPSRTHNHQNACLFVDIIDSSMHPERMQVSKYHDNRGRNHLIFHLGASDTSLNLNFECAVFAKSQFLNNSYRASQDIIIPSVLRSDIGLDDVIDSIPRHCPARRKYFINYFGLVKQKFTETQTLSSSSAPTEAENLNEFEILIREMFRDPRIGISIVRPNCGPVTNPQCYQQKYQILSQSTFTIIMSSPGLSSKAQEYVSEMLYYSLATSSVPVVIGSDIIELPFGEVIDWCRAMICLPIERLPELGFILKTFTDSDILKLRHQGRHYFVSYLATTEKVVHTIVSLISQSRLRLLPTPVQDVKTIIFNENSTFQMKFNVSSQEELSVDCFNSSSPNCLDNETYITKSEFLGPLEVSYKSLTFVRNFSTTLTESYELWNNPSRTPHLLYPSTPFDPALPSDAKFIGSSFGFRPIAGGMGGSGNEFSESLGGDWPREQFTIVMLTYEREPIMLKTLERFKGLPYLNKVIVVWNSQQRPPTDSLLWPDLNVPIKIVKTEKNSLNNRFLPYDEIETDAILSLDDDSPLRQDEIVFGFRVWRESRDRIVGFPGRYHAWDPNFESWMYNSNHSCELSMVLTGAAFHHKFYSYLYSYSMPSMIRDIVDRYTNCEDIAMNFLVAHMTRKPPIKVTSRWTFHCPGCPTSLSEDDSHFTERHECINTFASIYGYMPLMSTQYRADSILFKTRLPHNKQKCFRFV</sequence>
<evidence type="ECO:0000256" key="8">
    <source>
        <dbReference type="ARBA" id="ARBA00023157"/>
    </source>
</evidence>
<comment type="subcellular location">
    <subcellularLocation>
        <location evidence="1">Endoplasmic reticulum membrane</location>
        <topology evidence="1">Single-pass type II membrane protein</topology>
    </subcellularLocation>
</comment>
<dbReference type="InterPro" id="IPR004263">
    <property type="entry name" value="Exostosin"/>
</dbReference>
<evidence type="ECO:0000256" key="9">
    <source>
        <dbReference type="SAM" id="Coils"/>
    </source>
</evidence>
<evidence type="ECO:0000256" key="10">
    <source>
        <dbReference type="SAM" id="Phobius"/>
    </source>
</evidence>
<proteinExistence type="inferred from homology"/>
<dbReference type="InterPro" id="IPR015338">
    <property type="entry name" value="GT64_dom"/>
</dbReference>
<dbReference type="Proteomes" id="UP000825002">
    <property type="component" value="Unassembled WGS sequence"/>
</dbReference>
<organism evidence="13 14">
    <name type="scientific">Fragariocoptes setiger</name>
    <dbReference type="NCBI Taxonomy" id="1670756"/>
    <lineage>
        <taxon>Eukaryota</taxon>
        <taxon>Metazoa</taxon>
        <taxon>Ecdysozoa</taxon>
        <taxon>Arthropoda</taxon>
        <taxon>Chelicerata</taxon>
        <taxon>Arachnida</taxon>
        <taxon>Acari</taxon>
        <taxon>Acariformes</taxon>
        <taxon>Trombidiformes</taxon>
        <taxon>Prostigmata</taxon>
        <taxon>Eupodina</taxon>
        <taxon>Eriophyoidea</taxon>
        <taxon>Phytoptidae</taxon>
        <taxon>Fragariocoptes</taxon>
    </lineage>
</organism>
<reference evidence="13 14" key="1">
    <citation type="submission" date="2020-10" db="EMBL/GenBank/DDBJ databases">
        <authorList>
            <person name="Klimov P.B."/>
            <person name="Dyachkov S.M."/>
            <person name="Chetverikov P.E."/>
        </authorList>
    </citation>
    <scope>NUCLEOTIDE SEQUENCE [LARGE SCALE GENOMIC DNA]</scope>
    <source>
        <strain evidence="13">BMOC 18-1129-001#AD2665</strain>
        <tissue evidence="13">Entire mites</tissue>
    </source>
</reference>
<keyword evidence="5" id="KW-0256">Endoplasmic reticulum</keyword>
<dbReference type="Pfam" id="PF03016">
    <property type="entry name" value="Exostosin_GT47"/>
    <property type="match status" value="1"/>
</dbReference>
<feature type="domain" description="Exostosin GT47" evidence="11">
    <location>
        <begin position="237"/>
        <end position="495"/>
    </location>
</feature>
<evidence type="ECO:0000256" key="3">
    <source>
        <dbReference type="ARBA" id="ARBA00022679"/>
    </source>
</evidence>
<evidence type="ECO:0000256" key="2">
    <source>
        <dbReference type="ARBA" id="ARBA00010271"/>
    </source>
</evidence>
<keyword evidence="9" id="KW-0175">Coiled coil</keyword>
<evidence type="ECO:0000256" key="4">
    <source>
        <dbReference type="ARBA" id="ARBA00022692"/>
    </source>
</evidence>
<dbReference type="InterPro" id="IPR029044">
    <property type="entry name" value="Nucleotide-diphossugar_trans"/>
</dbReference>
<keyword evidence="6 10" id="KW-1133">Transmembrane helix</keyword>
<feature type="coiled-coil region" evidence="9">
    <location>
        <begin position="101"/>
        <end position="163"/>
    </location>
</feature>
<feature type="transmembrane region" description="Helical" evidence="10">
    <location>
        <begin position="26"/>
        <end position="45"/>
    </location>
</feature>
<evidence type="ECO:0000313" key="14">
    <source>
        <dbReference type="Proteomes" id="UP000825002"/>
    </source>
</evidence>
<evidence type="ECO:0000256" key="7">
    <source>
        <dbReference type="ARBA" id="ARBA00023136"/>
    </source>
</evidence>
<name>A0ABQ7S7G3_9ACAR</name>
<protein>
    <submittedName>
        <fullName evidence="13">Exostosin-like 3</fullName>
    </submittedName>
</protein>
<evidence type="ECO:0000259" key="12">
    <source>
        <dbReference type="Pfam" id="PF09258"/>
    </source>
</evidence>
<dbReference type="InterPro" id="IPR040911">
    <property type="entry name" value="Exostosin_GT47"/>
</dbReference>
<evidence type="ECO:0000256" key="5">
    <source>
        <dbReference type="ARBA" id="ARBA00022824"/>
    </source>
</evidence>
<feature type="domain" description="Glycosyl transferase 64" evidence="12">
    <location>
        <begin position="680"/>
        <end position="922"/>
    </location>
</feature>
<comment type="caution">
    <text evidence="13">The sequence shown here is derived from an EMBL/GenBank/DDBJ whole genome shotgun (WGS) entry which is preliminary data.</text>
</comment>
<dbReference type="Pfam" id="PF09258">
    <property type="entry name" value="Glyco_transf_64"/>
    <property type="match status" value="1"/>
</dbReference>
<evidence type="ECO:0000259" key="11">
    <source>
        <dbReference type="Pfam" id="PF03016"/>
    </source>
</evidence>
<dbReference type="SUPFAM" id="SSF53448">
    <property type="entry name" value="Nucleotide-diphospho-sugar transferases"/>
    <property type="match status" value="1"/>
</dbReference>
<dbReference type="PANTHER" id="PTHR48261">
    <property type="entry name" value="ACETYLGLUCOSAMINYLTRANSFERASE"/>
    <property type="match status" value="1"/>
</dbReference>
<evidence type="ECO:0000256" key="1">
    <source>
        <dbReference type="ARBA" id="ARBA00004648"/>
    </source>
</evidence>
<dbReference type="Gene3D" id="3.90.550.10">
    <property type="entry name" value="Spore Coat Polysaccharide Biosynthesis Protein SpsA, Chain A"/>
    <property type="match status" value="1"/>
</dbReference>
<gene>
    <name evidence="13" type="primary">EXTL3</name>
    <name evidence="13" type="ORF">GZH46_02197</name>
</gene>
<accession>A0ABQ7S7G3</accession>
<keyword evidence="14" id="KW-1185">Reference proteome</keyword>
<keyword evidence="8" id="KW-1015">Disulfide bond</keyword>
<dbReference type="PANTHER" id="PTHR48261:SF4">
    <property type="entry name" value="EXOSTOSIN LIKE GLYCOSYLTRANSFERASE 3"/>
    <property type="match status" value="1"/>
</dbReference>
<keyword evidence="3" id="KW-0808">Transferase</keyword>